<dbReference type="PANTHER" id="PTHR37461">
    <property type="entry name" value="ANTI-SIGMA-K FACTOR RSKA"/>
    <property type="match status" value="1"/>
</dbReference>
<proteinExistence type="predicted"/>
<name>A0A0N0RRI1_9MICO</name>
<feature type="region of interest" description="Disordered" evidence="11">
    <location>
        <begin position="95"/>
        <end position="120"/>
    </location>
</feature>
<evidence type="ECO:0000259" key="13">
    <source>
        <dbReference type="Pfam" id="PF10099"/>
    </source>
</evidence>
<gene>
    <name evidence="14" type="ORF">XI38_08455</name>
</gene>
<accession>A0A0N0RRI1</accession>
<dbReference type="GO" id="GO:0016989">
    <property type="term" value="F:sigma factor antagonist activity"/>
    <property type="evidence" value="ECO:0007669"/>
    <property type="project" value="TreeGrafter"/>
</dbReference>
<evidence type="ECO:0000256" key="5">
    <source>
        <dbReference type="ARBA" id="ARBA00022989"/>
    </source>
</evidence>
<evidence type="ECO:0000313" key="15">
    <source>
        <dbReference type="Proteomes" id="UP000037737"/>
    </source>
</evidence>
<comment type="subcellular location">
    <subcellularLocation>
        <location evidence="2">Cell membrane</location>
    </subcellularLocation>
    <subcellularLocation>
        <location evidence="1">Membrane</location>
        <topology evidence="1">Single-pass membrane protein</topology>
    </subcellularLocation>
</comment>
<protein>
    <recommendedName>
        <fullName evidence="10">Regulator of SigK</fullName>
    </recommendedName>
    <alternativeName>
        <fullName evidence="9">Sigma-K anti-sigma factor RskA</fullName>
    </alternativeName>
</protein>
<evidence type="ECO:0000256" key="8">
    <source>
        <dbReference type="ARBA" id="ARBA00023163"/>
    </source>
</evidence>
<evidence type="ECO:0000256" key="6">
    <source>
        <dbReference type="ARBA" id="ARBA00023015"/>
    </source>
</evidence>
<dbReference type="PANTHER" id="PTHR37461:SF1">
    <property type="entry name" value="ANTI-SIGMA-K FACTOR RSKA"/>
    <property type="match status" value="1"/>
</dbReference>
<keyword evidence="5 12" id="KW-1133">Transmembrane helix</keyword>
<evidence type="ECO:0000313" key="14">
    <source>
        <dbReference type="EMBL" id="KOS10822.1"/>
    </source>
</evidence>
<evidence type="ECO:0000256" key="4">
    <source>
        <dbReference type="ARBA" id="ARBA00022692"/>
    </source>
</evidence>
<dbReference type="KEGG" id="mcw:A8L33_13695"/>
<evidence type="ECO:0000256" key="9">
    <source>
        <dbReference type="ARBA" id="ARBA00029829"/>
    </source>
</evidence>
<keyword evidence="3" id="KW-1003">Cell membrane</keyword>
<dbReference type="InterPro" id="IPR051474">
    <property type="entry name" value="Anti-sigma-K/W_factor"/>
</dbReference>
<feature type="transmembrane region" description="Helical" evidence="12">
    <location>
        <begin position="133"/>
        <end position="152"/>
    </location>
</feature>
<dbReference type="OrthoDB" id="153510at2"/>
<dbReference type="Gene3D" id="1.10.10.1320">
    <property type="entry name" value="Anti-sigma factor, zinc-finger domain"/>
    <property type="match status" value="1"/>
</dbReference>
<organism evidence="14 15">
    <name type="scientific">Microbacterium aurantiacum</name>
    <dbReference type="NCBI Taxonomy" id="162393"/>
    <lineage>
        <taxon>Bacteria</taxon>
        <taxon>Bacillati</taxon>
        <taxon>Actinomycetota</taxon>
        <taxon>Actinomycetes</taxon>
        <taxon>Micrococcales</taxon>
        <taxon>Microbacteriaceae</taxon>
        <taxon>Microbacterium</taxon>
    </lineage>
</organism>
<dbReference type="GO" id="GO:0006417">
    <property type="term" value="P:regulation of translation"/>
    <property type="evidence" value="ECO:0007669"/>
    <property type="project" value="TreeGrafter"/>
</dbReference>
<evidence type="ECO:0000256" key="12">
    <source>
        <dbReference type="SAM" id="Phobius"/>
    </source>
</evidence>
<dbReference type="InterPro" id="IPR041916">
    <property type="entry name" value="Anti_sigma_zinc_sf"/>
</dbReference>
<sequence length="279" mass="28721">MNEQEFFELAAGYALNALAPDDRAAFEHALRQHPEWAERVDADIAAAASLAEAVREELPPLTARSTLLARIAATPQTAADPASDADVFGQHAFAAAVPPRPPLPDTDASPPRVDPTPSTSVVQTVSRRNWTRGLFALAASLVLLVTLGWGAASINEFVNRTPAVAALAEIESAPDAQSITAEVTGGGIATAHWSESLGKAVLVSSNLPGISADEEFEMWVVDADGAVSAGTFAPEDAQTTVLLDATVAEGDVIALTVETAGGSPSGQPTSDPIVAIPTA</sequence>
<dbReference type="GO" id="GO:0005886">
    <property type="term" value="C:plasma membrane"/>
    <property type="evidence" value="ECO:0007669"/>
    <property type="project" value="UniProtKB-SubCell"/>
</dbReference>
<dbReference type="PATRIC" id="fig|84292.3.peg.1725"/>
<dbReference type="EMBL" id="LAVO01000007">
    <property type="protein sequence ID" value="KOS10822.1"/>
    <property type="molecule type" value="Genomic_DNA"/>
</dbReference>
<evidence type="ECO:0000256" key="2">
    <source>
        <dbReference type="ARBA" id="ARBA00004236"/>
    </source>
</evidence>
<comment type="caution">
    <text evidence="14">The sequence shown here is derived from an EMBL/GenBank/DDBJ whole genome shotgun (WGS) entry which is preliminary data.</text>
</comment>
<feature type="domain" description="Anti-sigma K factor RskA C-terminal" evidence="13">
    <location>
        <begin position="135"/>
        <end position="273"/>
    </location>
</feature>
<evidence type="ECO:0000256" key="3">
    <source>
        <dbReference type="ARBA" id="ARBA00022475"/>
    </source>
</evidence>
<evidence type="ECO:0000256" key="1">
    <source>
        <dbReference type="ARBA" id="ARBA00004167"/>
    </source>
</evidence>
<keyword evidence="4 12" id="KW-0812">Transmembrane</keyword>
<dbReference type="Pfam" id="PF10099">
    <property type="entry name" value="RskA_C"/>
    <property type="match status" value="1"/>
</dbReference>
<reference evidence="14" key="1">
    <citation type="submission" date="2015-04" db="EMBL/GenBank/DDBJ databases">
        <title>Complete genome sequence of Microbacterium chocolatum SIT 101, a bacterium enantioselectively hydrolyzing mesomeric diesters.</title>
        <authorList>
            <person name="Li X."/>
            <person name="Xu Y."/>
        </authorList>
    </citation>
    <scope>NUCLEOTIDE SEQUENCE [LARGE SCALE GENOMIC DNA]</scope>
    <source>
        <strain evidence="14">SIT 101</strain>
    </source>
</reference>
<keyword evidence="8" id="KW-0804">Transcription</keyword>
<dbReference type="InterPro" id="IPR018764">
    <property type="entry name" value="RskA_C"/>
</dbReference>
<dbReference type="AlphaFoldDB" id="A0A0N0RRI1"/>
<evidence type="ECO:0000256" key="7">
    <source>
        <dbReference type="ARBA" id="ARBA00023136"/>
    </source>
</evidence>
<keyword evidence="15" id="KW-1185">Reference proteome</keyword>
<feature type="region of interest" description="Disordered" evidence="11">
    <location>
        <begin position="259"/>
        <end position="279"/>
    </location>
</feature>
<keyword evidence="6" id="KW-0805">Transcription regulation</keyword>
<dbReference type="Proteomes" id="UP000037737">
    <property type="component" value="Unassembled WGS sequence"/>
</dbReference>
<keyword evidence="7 12" id="KW-0472">Membrane</keyword>
<evidence type="ECO:0000256" key="11">
    <source>
        <dbReference type="SAM" id="MobiDB-lite"/>
    </source>
</evidence>
<evidence type="ECO:0000256" key="10">
    <source>
        <dbReference type="ARBA" id="ARBA00030803"/>
    </source>
</evidence>